<feature type="binding site" evidence="11">
    <location>
        <position position="52"/>
    </location>
    <ligand>
        <name>NADP(+)</name>
        <dbReference type="ChEBI" id="CHEBI:58349"/>
    </ligand>
</feature>
<feature type="binding site" evidence="11 12">
    <location>
        <position position="194"/>
    </location>
    <ligand>
        <name>Mg(2+)</name>
        <dbReference type="ChEBI" id="CHEBI:18420"/>
        <label>1</label>
    </ligand>
</feature>
<feature type="domain" description="KARI C-terminal knotted" evidence="14">
    <location>
        <begin position="182"/>
        <end position="327"/>
    </location>
</feature>
<dbReference type="NCBIfam" id="NF009940">
    <property type="entry name" value="PRK13403.1"/>
    <property type="match status" value="1"/>
</dbReference>
<feature type="binding site" evidence="11 12">
    <location>
        <position position="226"/>
    </location>
    <ligand>
        <name>Mg(2+)</name>
        <dbReference type="ChEBI" id="CHEBI:18420"/>
        <label>2</label>
    </ligand>
</feature>
<evidence type="ECO:0000256" key="4">
    <source>
        <dbReference type="ARBA" id="ARBA00010318"/>
    </source>
</evidence>
<dbReference type="PROSITE" id="PS51850">
    <property type="entry name" value="KARI_N"/>
    <property type="match status" value="1"/>
</dbReference>
<keyword evidence="7 11" id="KW-0460">Magnesium</keyword>
<dbReference type="PANTHER" id="PTHR21371">
    <property type="entry name" value="KETOL-ACID REDUCTOISOMERASE, MITOCHONDRIAL"/>
    <property type="match status" value="1"/>
</dbReference>
<dbReference type="InterPro" id="IPR036291">
    <property type="entry name" value="NAD(P)-bd_dom_sf"/>
</dbReference>
<evidence type="ECO:0000256" key="8">
    <source>
        <dbReference type="ARBA" id="ARBA00023002"/>
    </source>
</evidence>
<evidence type="ECO:0000256" key="3">
    <source>
        <dbReference type="ARBA" id="ARBA00004885"/>
    </source>
</evidence>
<evidence type="ECO:0000259" key="14">
    <source>
        <dbReference type="PROSITE" id="PS51851"/>
    </source>
</evidence>
<accession>A0ABV4AK21</accession>
<dbReference type="RefSeq" id="WP_369456352.1">
    <property type="nucleotide sequence ID" value="NZ_JBGCUO010000003.1"/>
</dbReference>
<evidence type="ECO:0000256" key="2">
    <source>
        <dbReference type="ARBA" id="ARBA00004864"/>
    </source>
</evidence>
<comment type="catalytic activity">
    <reaction evidence="11">
        <text>(2R,3R)-2,3-dihydroxy-3-methylpentanoate + NADP(+) = (S)-2-ethyl-2-hydroxy-3-oxobutanoate + NADPH + H(+)</text>
        <dbReference type="Rhea" id="RHEA:13493"/>
        <dbReference type="ChEBI" id="CHEBI:15378"/>
        <dbReference type="ChEBI" id="CHEBI:49256"/>
        <dbReference type="ChEBI" id="CHEBI:49258"/>
        <dbReference type="ChEBI" id="CHEBI:57783"/>
        <dbReference type="ChEBI" id="CHEBI:58349"/>
        <dbReference type="EC" id="1.1.1.86"/>
    </reaction>
</comment>
<dbReference type="InterPro" id="IPR013023">
    <property type="entry name" value="KARI"/>
</dbReference>
<dbReference type="NCBIfam" id="NF004017">
    <property type="entry name" value="PRK05479.1"/>
    <property type="match status" value="1"/>
</dbReference>
<organism evidence="15 16">
    <name type="scientific">Isoalcanivorax beigongshangi</name>
    <dbReference type="NCBI Taxonomy" id="3238810"/>
    <lineage>
        <taxon>Bacteria</taxon>
        <taxon>Pseudomonadati</taxon>
        <taxon>Pseudomonadota</taxon>
        <taxon>Gammaproteobacteria</taxon>
        <taxon>Oceanospirillales</taxon>
        <taxon>Alcanivoracaceae</taxon>
        <taxon>Isoalcanivorax</taxon>
    </lineage>
</organism>
<comment type="catalytic activity">
    <reaction evidence="10 11">
        <text>(2R)-2,3-dihydroxy-3-methylbutanoate + NADP(+) = (2S)-2-acetolactate + NADPH + H(+)</text>
        <dbReference type="Rhea" id="RHEA:22068"/>
        <dbReference type="ChEBI" id="CHEBI:15378"/>
        <dbReference type="ChEBI" id="CHEBI:49072"/>
        <dbReference type="ChEBI" id="CHEBI:57783"/>
        <dbReference type="ChEBI" id="CHEBI:58349"/>
        <dbReference type="ChEBI" id="CHEBI:58476"/>
        <dbReference type="EC" id="1.1.1.86"/>
    </reaction>
</comment>
<feature type="binding site" evidence="11 12">
    <location>
        <position position="230"/>
    </location>
    <ligand>
        <name>Mg(2+)</name>
        <dbReference type="ChEBI" id="CHEBI:18420"/>
        <label>2</label>
    </ligand>
</feature>
<dbReference type="PIRSF" id="PIRSF000116">
    <property type="entry name" value="IlvC_gammaproteo"/>
    <property type="match status" value="1"/>
</dbReference>
<dbReference type="Gene3D" id="6.10.240.10">
    <property type="match status" value="1"/>
</dbReference>
<dbReference type="InterPro" id="IPR013116">
    <property type="entry name" value="KARI_N"/>
</dbReference>
<feature type="binding site" evidence="11">
    <location>
        <position position="47"/>
    </location>
    <ligand>
        <name>NADP(+)</name>
        <dbReference type="ChEBI" id="CHEBI:58349"/>
    </ligand>
</feature>
<evidence type="ECO:0000256" key="9">
    <source>
        <dbReference type="ARBA" id="ARBA00023304"/>
    </source>
</evidence>
<dbReference type="PROSITE" id="PS51851">
    <property type="entry name" value="KARI_C"/>
    <property type="match status" value="1"/>
</dbReference>
<dbReference type="HAMAP" id="MF_00435">
    <property type="entry name" value="IlvC"/>
    <property type="match status" value="1"/>
</dbReference>
<keyword evidence="6 11" id="KW-0479">Metal-binding</keyword>
<comment type="function">
    <text evidence="1 11">Involved in the biosynthesis of branched-chain amino acids (BCAA). Catalyzes an alkyl-migration followed by a ketol-acid reduction of (S)-2-acetolactate (S2AL) to yield (R)-2,3-dihydroxy-isovalerate. In the isomerase reaction, S2AL is rearranged via a Mg-dependent methyl migration to produce 3-hydroxy-3-methyl-2-ketobutyrate (HMKB). In the reductase reaction, this 2-ketoacid undergoes a metal-dependent reduction by NADPH to yield (R)-2,3-dihydroxy-isovalerate.</text>
</comment>
<dbReference type="InterPro" id="IPR000506">
    <property type="entry name" value="KARI_C"/>
</dbReference>
<keyword evidence="5 11" id="KW-0028">Amino-acid biosynthesis</keyword>
<keyword evidence="11" id="KW-0521">NADP</keyword>
<dbReference type="Gene3D" id="3.40.50.720">
    <property type="entry name" value="NAD(P)-binding Rossmann-like Domain"/>
    <property type="match status" value="1"/>
</dbReference>
<feature type="binding site" evidence="11">
    <location>
        <begin position="24"/>
        <end position="27"/>
    </location>
    <ligand>
        <name>NADP(+)</name>
        <dbReference type="ChEBI" id="CHEBI:58349"/>
    </ligand>
</feature>
<comment type="pathway">
    <text evidence="2 11">Amino-acid biosynthesis; L-valine biosynthesis; L-valine from pyruvate: step 2/4.</text>
</comment>
<comment type="cofactor">
    <cofactor evidence="11">
        <name>Mg(2+)</name>
        <dbReference type="ChEBI" id="CHEBI:18420"/>
    </cofactor>
    <text evidence="11">Binds 2 magnesium ions per subunit.</text>
</comment>
<evidence type="ECO:0000256" key="11">
    <source>
        <dbReference type="HAMAP-Rule" id="MF_00435"/>
    </source>
</evidence>
<comment type="pathway">
    <text evidence="3 11">Amino-acid biosynthesis; L-isoleucine biosynthesis; L-isoleucine from 2-oxobutanoate: step 2/4.</text>
</comment>
<evidence type="ECO:0000259" key="13">
    <source>
        <dbReference type="PROSITE" id="PS51850"/>
    </source>
</evidence>
<keyword evidence="8 11" id="KW-0560">Oxidoreductase</keyword>
<dbReference type="EC" id="1.1.1.86" evidence="11"/>
<gene>
    <name evidence="11 15" type="primary">ilvC</name>
    <name evidence="15" type="ORF">AB5I84_13030</name>
</gene>
<feature type="binding site" evidence="11 12">
    <location>
        <position position="190"/>
    </location>
    <ligand>
        <name>Mg(2+)</name>
        <dbReference type="ChEBI" id="CHEBI:18420"/>
        <label>1</label>
    </ligand>
</feature>
<sequence>MQVYYDKDCDLSIIQGKKVAIIGYGSQGHAHACNLKDSGVDVTVGLRAGSSSVAKAEAHGLKVSDVKSAVSAADLVMILTPDEFQGQLYRDEIEPNLKQGATLAFAHGFSVHYNQVVPRKDLDVIMVAPKAPGHTVRSEFVKGGGIPDLVAIYQDASGNAKNVALSYASGVGGGRTGIIETTFKDETETDLFGEQAVLCGGAVELVKAGFEILVEAGYAPEMAYFECLHELKLIVDLMYEGGVANMNYSISNNAEYGEYVTGPEVINDESRAAMRNALKRIQNGEYAKMFIAEGQLGYPSMTAARRNNAAHPLEQVGEQLRAMMPWIQANKIVDKSKN</sequence>
<reference evidence="15 16" key="1">
    <citation type="submission" date="2024-07" db="EMBL/GenBank/DDBJ databases">
        <authorList>
            <person name="Ren Q."/>
        </authorList>
    </citation>
    <scope>NUCLEOTIDE SEQUENCE [LARGE SCALE GENOMIC DNA]</scope>
    <source>
        <strain evidence="15 16">REN37</strain>
    </source>
</reference>
<feature type="active site" evidence="11">
    <location>
        <position position="107"/>
    </location>
</feature>
<evidence type="ECO:0000256" key="7">
    <source>
        <dbReference type="ARBA" id="ARBA00022842"/>
    </source>
</evidence>
<evidence type="ECO:0000313" key="16">
    <source>
        <dbReference type="Proteomes" id="UP001562065"/>
    </source>
</evidence>
<evidence type="ECO:0000256" key="10">
    <source>
        <dbReference type="ARBA" id="ARBA00049021"/>
    </source>
</evidence>
<dbReference type="InterPro" id="IPR014359">
    <property type="entry name" value="KARI_prok"/>
</dbReference>
<feature type="binding site" evidence="11">
    <location>
        <position position="50"/>
    </location>
    <ligand>
        <name>NADP(+)</name>
        <dbReference type="ChEBI" id="CHEBI:58349"/>
    </ligand>
</feature>
<evidence type="ECO:0000256" key="5">
    <source>
        <dbReference type="ARBA" id="ARBA00022605"/>
    </source>
</evidence>
<protein>
    <recommendedName>
        <fullName evidence="11">Ketol-acid reductoisomerase (NADP(+))</fullName>
        <shortName evidence="11">KARI</shortName>
        <ecNumber evidence="11">1.1.1.86</ecNumber>
    </recommendedName>
    <alternativeName>
        <fullName evidence="11">Acetohydroxy-acid isomeroreductase</fullName>
        <shortName evidence="11">AHIR</shortName>
    </alternativeName>
    <alternativeName>
        <fullName evidence="11">Alpha-keto-beta-hydroxylacyl reductoisomerase</fullName>
    </alternativeName>
</protein>
<dbReference type="NCBIfam" id="TIGR00465">
    <property type="entry name" value="ilvC"/>
    <property type="match status" value="1"/>
</dbReference>
<evidence type="ECO:0000256" key="6">
    <source>
        <dbReference type="ARBA" id="ARBA00022723"/>
    </source>
</evidence>
<dbReference type="Pfam" id="PF01450">
    <property type="entry name" value="KARI_C"/>
    <property type="match status" value="1"/>
</dbReference>
<dbReference type="InterPro" id="IPR008927">
    <property type="entry name" value="6-PGluconate_DH-like_C_sf"/>
</dbReference>
<dbReference type="Pfam" id="PF07991">
    <property type="entry name" value="KARI_N"/>
    <property type="match status" value="1"/>
</dbReference>
<proteinExistence type="inferred from homology"/>
<dbReference type="SUPFAM" id="SSF51735">
    <property type="entry name" value="NAD(P)-binding Rossmann-fold domains"/>
    <property type="match status" value="1"/>
</dbReference>
<feature type="binding site" evidence="11 12">
    <location>
        <position position="251"/>
    </location>
    <ligand>
        <name>substrate</name>
    </ligand>
</feature>
<dbReference type="EMBL" id="JBGCUO010000003">
    <property type="protein sequence ID" value="MEY1663079.1"/>
    <property type="molecule type" value="Genomic_DNA"/>
</dbReference>
<feature type="domain" description="KARI N-terminal Rossmann" evidence="13">
    <location>
        <begin position="1"/>
        <end position="181"/>
    </location>
</feature>
<feature type="binding site" evidence="11 12">
    <location>
        <position position="190"/>
    </location>
    <ligand>
        <name>Mg(2+)</name>
        <dbReference type="ChEBI" id="CHEBI:18420"/>
        <label>2</label>
    </ligand>
</feature>
<evidence type="ECO:0000256" key="12">
    <source>
        <dbReference type="PROSITE-ProRule" id="PRU01198"/>
    </source>
</evidence>
<comment type="caution">
    <text evidence="15">The sequence shown here is derived from an EMBL/GenBank/DDBJ whole genome shotgun (WGS) entry which is preliminary data.</text>
</comment>
<comment type="caution">
    <text evidence="11">Lacks conserved residue(s) required for the propagation of feature annotation.</text>
</comment>
<evidence type="ECO:0000256" key="1">
    <source>
        <dbReference type="ARBA" id="ARBA00002172"/>
    </source>
</evidence>
<keyword evidence="9 11" id="KW-0100">Branched-chain amino acid biosynthesis</keyword>
<dbReference type="SUPFAM" id="SSF48179">
    <property type="entry name" value="6-phosphogluconate dehydrogenase C-terminal domain-like"/>
    <property type="match status" value="1"/>
</dbReference>
<dbReference type="Proteomes" id="UP001562065">
    <property type="component" value="Unassembled WGS sequence"/>
</dbReference>
<name>A0ABV4AK21_9GAMM</name>
<comment type="similarity">
    <text evidence="4 11 12">Belongs to the ketol-acid reductoisomerase family.</text>
</comment>
<keyword evidence="16" id="KW-1185">Reference proteome</keyword>
<feature type="binding site" evidence="11">
    <location>
        <position position="133"/>
    </location>
    <ligand>
        <name>NADP(+)</name>
        <dbReference type="ChEBI" id="CHEBI:58349"/>
    </ligand>
</feature>
<dbReference type="GO" id="GO:0004455">
    <property type="term" value="F:ketol-acid reductoisomerase activity"/>
    <property type="evidence" value="ECO:0007669"/>
    <property type="project" value="UniProtKB-EC"/>
</dbReference>
<dbReference type="PANTHER" id="PTHR21371:SF1">
    <property type="entry name" value="KETOL-ACID REDUCTOISOMERASE, MITOCHONDRIAL"/>
    <property type="match status" value="1"/>
</dbReference>
<evidence type="ECO:0000313" key="15">
    <source>
        <dbReference type="EMBL" id="MEY1663079.1"/>
    </source>
</evidence>